<evidence type="ECO:0000256" key="1">
    <source>
        <dbReference type="ARBA" id="ARBA00022729"/>
    </source>
</evidence>
<name>A0A6N9NIX6_9FLAO</name>
<dbReference type="NCBIfam" id="TIGR04183">
    <property type="entry name" value="Por_Secre_tail"/>
    <property type="match status" value="1"/>
</dbReference>
<dbReference type="InterPro" id="IPR051560">
    <property type="entry name" value="MAM_domain-containing"/>
</dbReference>
<sequence length="1462" mass="163684">MRRSLQFFTFTLTVMLSSIAFYTFGQTPTVNVFEERFDGPTIKMTSSSASGLNNNRWAITNRVGAQGSTPYSSDSAQVVAGDILYLTTDPIDLTPYVSALLSFDHVAKIEGGDRAHVELSIDNGATWIHLGKKNTNYQGQTNMLPDSAWSEFSDVIGWRGTPTQANIVAYPQPSWFRKENFDISELAGGQPNVRIRFVLRDMLNSQAGPSGRAGWFLDNVIVAGAFCELFPPAVNLSAPSSYPGSYGDGRVYDTGPFDFIASVTDQSGLLLDSTYVAYARYDNSNPRVLIVRDTVKMVNVSAANFRGTIPAANVGDSIRYSLIYTDASGCFNKTRFPLAGERYMIIYPDLPQPCQQLPEFQFPYKEDFESFPRDETGKMYNNWVNLQGDFHDWWVGVDSTLTNGTGPKGGKSGIKFLYLEATGHVGQEAHIVSPCLDFFETPNPTLEFWYHMNGQNIDELHIDIYDETIPGWVNDVAPPIIGNQGDFWRLKQINFYNYRDRVVQIRLRAKAGKGGDIGDIAIDDFYIYNGPIHNAAVVEVYRTPFTPKVNDQLSFRLENFGVLPITTLSATYNIYDRFNNLESTVTETFNGLNVPPAATQDLTFSTPFLAPDSIFFAQVIVNLAMDTANNNDTNIAQSYGVNKRPISYYDNYDVDSRADDWVNFPLQVGVPDKWKRLKPGTGFGEPKQAFSPDYVWSVNGTQKYGPGSDNQLISPFIDMRNSDSTFVQFYMQRDIANLDGVHLEYSLDRGATWRLVADDNNPPATLNWYNSINYDGIPCWADTTGGYKLSRIKTTYLDDLDEVLFRFRFMSDTNDFAGFGAAVDNFNIINPQPLDVAVTGVFSPLSYCDIDSAKVEFKLENYGRTSMSSIPVVISVIDENNNTVSSINETVNANLGVFDSVRVTSTGWVKLPRYGNYKVQVVSNLAGDGDARNDTAFKFTESYYGCNLTLRYSTSLTIGGEGSWEVLVNNASPERRLIEKTDTLLPSTTYTKEVCIKDGQEVKVNLKDGNSNLIQFEVLGFGYSYWRTLGGNQNINSNSFDWDCPPKLSMGVTKIDLQGLAGNLPFAIDYPIEITLLDNGLDSIDDVKVNLQIDNDPVITESLVFDPELRYKDVRKHLFQNPWSATPGIHKIKAWTSEPNSNNFPDTDPTDDTAYFDMHVLDTVKAVSVNNYCNDFENVSKAWRGLNFSTYTKLGNSFQLGTGTKPNLNTSNSGQNSWITTLDSNYVDYDSSSVVSDFFQLKAQKCYEVSFFHKFETEEDNDGGHFQYSINNGQSWITLYDNSGTATEWFNTQHVAAMLNNSQNAGWTGTSAWIQSKNTLGLWEDKQTIFRFRYQSDGSVRNEGWQIDDFCINEIAKSDSLRYQTCFPVGLNTFNSKNISLSQNVPNPTNGVTTITYGLTKSGQVNFNVTNMLGQTFAQTSEFMSAGDHMIELNVAEWADGVYFYSIEFEGERIVKKMIISK</sequence>
<dbReference type="InterPro" id="IPR013320">
    <property type="entry name" value="ConA-like_dom_sf"/>
</dbReference>
<dbReference type="Gene3D" id="2.60.120.200">
    <property type="match status" value="1"/>
</dbReference>
<dbReference type="RefSeq" id="WP_160633590.1">
    <property type="nucleotide sequence ID" value="NZ_WWNE01000008.1"/>
</dbReference>
<dbReference type="Gene3D" id="2.60.120.260">
    <property type="entry name" value="Galactose-binding domain-like"/>
    <property type="match status" value="3"/>
</dbReference>
<dbReference type="GO" id="GO:0004553">
    <property type="term" value="F:hydrolase activity, hydrolyzing O-glycosyl compounds"/>
    <property type="evidence" value="ECO:0007669"/>
    <property type="project" value="UniProtKB-ARBA"/>
</dbReference>
<dbReference type="Proteomes" id="UP000470771">
    <property type="component" value="Unassembled WGS sequence"/>
</dbReference>
<feature type="signal peptide" evidence="2">
    <location>
        <begin position="1"/>
        <end position="25"/>
    </location>
</feature>
<evidence type="ECO:0000259" key="3">
    <source>
        <dbReference type="PROSITE" id="PS50060"/>
    </source>
</evidence>
<reference evidence="4 5" key="1">
    <citation type="submission" date="2019-12" db="EMBL/GenBank/DDBJ databases">
        <authorList>
            <person name="Zhao J."/>
        </authorList>
    </citation>
    <scope>NUCLEOTIDE SEQUENCE [LARGE SCALE GENOMIC DNA]</scope>
    <source>
        <strain evidence="4 5">S-15</strain>
    </source>
</reference>
<dbReference type="SUPFAM" id="SSF49899">
    <property type="entry name" value="Concanavalin A-like lectins/glucanases"/>
    <property type="match status" value="1"/>
</dbReference>
<dbReference type="PROSITE" id="PS50060">
    <property type="entry name" value="MAM_2"/>
    <property type="match status" value="1"/>
</dbReference>
<keyword evidence="1 2" id="KW-0732">Signal</keyword>
<proteinExistence type="predicted"/>
<dbReference type="InterPro" id="IPR000998">
    <property type="entry name" value="MAM_dom"/>
</dbReference>
<protein>
    <submittedName>
        <fullName evidence="4">T9SS type A sorting domain-containing protein</fullName>
    </submittedName>
</protein>
<comment type="caution">
    <text evidence="4">The sequence shown here is derived from an EMBL/GenBank/DDBJ whole genome shotgun (WGS) entry which is preliminary data.</text>
</comment>
<keyword evidence="5" id="KW-1185">Reference proteome</keyword>
<evidence type="ECO:0000313" key="4">
    <source>
        <dbReference type="EMBL" id="NBG66636.1"/>
    </source>
</evidence>
<organism evidence="4 5">
    <name type="scientific">Acidiluteibacter ferrifornacis</name>
    <dbReference type="NCBI Taxonomy" id="2692424"/>
    <lineage>
        <taxon>Bacteria</taxon>
        <taxon>Pseudomonadati</taxon>
        <taxon>Bacteroidota</taxon>
        <taxon>Flavobacteriia</taxon>
        <taxon>Flavobacteriales</taxon>
        <taxon>Cryomorphaceae</taxon>
        <taxon>Acidiluteibacter</taxon>
    </lineage>
</organism>
<gene>
    <name evidence="4" type="ORF">GQN54_10970</name>
</gene>
<accession>A0A6N9NIX6</accession>
<dbReference type="PANTHER" id="PTHR23282">
    <property type="entry name" value="APICAL ENDOSOMAL GLYCOPROTEIN PRECURSOR"/>
    <property type="match status" value="1"/>
</dbReference>
<dbReference type="EMBL" id="WWNE01000008">
    <property type="protein sequence ID" value="NBG66636.1"/>
    <property type="molecule type" value="Genomic_DNA"/>
</dbReference>
<dbReference type="PANTHER" id="PTHR23282:SF101">
    <property type="entry name" value="MAM DOMAIN-CONTAINING PROTEIN"/>
    <property type="match status" value="1"/>
</dbReference>
<evidence type="ECO:0000313" key="5">
    <source>
        <dbReference type="Proteomes" id="UP000470771"/>
    </source>
</evidence>
<evidence type="ECO:0000256" key="2">
    <source>
        <dbReference type="SAM" id="SignalP"/>
    </source>
</evidence>
<dbReference type="Pfam" id="PF18962">
    <property type="entry name" value="Por_Secre_tail"/>
    <property type="match status" value="1"/>
</dbReference>
<feature type="domain" description="MAM" evidence="3">
    <location>
        <begin position="364"/>
        <end position="535"/>
    </location>
</feature>
<dbReference type="GO" id="GO:0005975">
    <property type="term" value="P:carbohydrate metabolic process"/>
    <property type="evidence" value="ECO:0007669"/>
    <property type="project" value="UniProtKB-ARBA"/>
</dbReference>
<dbReference type="GO" id="GO:0016020">
    <property type="term" value="C:membrane"/>
    <property type="evidence" value="ECO:0007669"/>
    <property type="project" value="InterPro"/>
</dbReference>
<dbReference type="Pfam" id="PF00629">
    <property type="entry name" value="MAM"/>
    <property type="match status" value="1"/>
</dbReference>
<dbReference type="InterPro" id="IPR026444">
    <property type="entry name" value="Secre_tail"/>
</dbReference>
<feature type="chain" id="PRO_5026956694" evidence="2">
    <location>
        <begin position="26"/>
        <end position="1462"/>
    </location>
</feature>